<dbReference type="Proteomes" id="UP001602013">
    <property type="component" value="Unassembled WGS sequence"/>
</dbReference>
<evidence type="ECO:0000259" key="6">
    <source>
        <dbReference type="Pfam" id="PF04542"/>
    </source>
</evidence>
<dbReference type="Pfam" id="PF12680">
    <property type="entry name" value="SnoaL_2"/>
    <property type="match status" value="1"/>
</dbReference>
<accession>A0ABW6SN18</accession>
<dbReference type="NCBIfam" id="NF006089">
    <property type="entry name" value="PRK08241.1"/>
    <property type="match status" value="1"/>
</dbReference>
<dbReference type="PANTHER" id="PTHR43133">
    <property type="entry name" value="RNA POLYMERASE ECF-TYPE SIGMA FACTO"/>
    <property type="match status" value="1"/>
</dbReference>
<comment type="subunit">
    <text evidence="2">Interacts transiently with the RNA polymerase catalytic core formed by RpoA, RpoB, RpoC and RpoZ (2 alpha, 1 beta, 1 beta' and 1 omega subunit) to form the RNA polymerase holoenzyme that can initiate transcription.</text>
</comment>
<dbReference type="InterPro" id="IPR007627">
    <property type="entry name" value="RNA_pol_sigma70_r2"/>
</dbReference>
<dbReference type="InterPro" id="IPR037401">
    <property type="entry name" value="SnoaL-like"/>
</dbReference>
<dbReference type="CDD" id="cd06171">
    <property type="entry name" value="Sigma70_r4"/>
    <property type="match status" value="1"/>
</dbReference>
<evidence type="ECO:0000256" key="4">
    <source>
        <dbReference type="ARBA" id="ARBA00023082"/>
    </source>
</evidence>
<keyword evidence="5" id="KW-0804">Transcription</keyword>
<dbReference type="InterPro" id="IPR013325">
    <property type="entry name" value="RNA_pol_sigma_r2"/>
</dbReference>
<feature type="domain" description="RNA polymerase sigma-70 region 2" evidence="6">
    <location>
        <begin position="12"/>
        <end position="78"/>
    </location>
</feature>
<sequence>MAMGDPTGTDLNRYRGELTGYCYRMLGSPFEAEDAVQETLLRAWRGLAAYDERRASLRTWLYRIATNICLDILRGAARRARPMDLGPATQGPELGAPLPEHAWVQPAPDALVLPAAADPAAAAVARETVGLAFVAALQVLSPRQRAVLILRDVLCWRAAEVATLLGTTVAAVNSALQRARAALPAGPACAADPVDPALLARYVDAFERYDVAALVALLREDATMSMPPLAWWLRGRDAIERALVASGGPCAGSRLVPVAANGTAAFGHYLPDGAGGYQRFGFVVLEIEGARVVSTTTYLGDTRLFDLFGLPDSPPAMS</sequence>
<evidence type="ECO:0000313" key="10">
    <source>
        <dbReference type="Proteomes" id="UP001602013"/>
    </source>
</evidence>
<feature type="domain" description="RNA polymerase sigma factor 70 region 4 type 2" evidence="7">
    <location>
        <begin position="132"/>
        <end position="183"/>
    </location>
</feature>
<dbReference type="InterPro" id="IPR032710">
    <property type="entry name" value="NTF2-like_dom_sf"/>
</dbReference>
<protein>
    <submittedName>
        <fullName evidence="9">Sigma-70 family RNA polymerase sigma factor</fullName>
    </submittedName>
</protein>
<evidence type="ECO:0000256" key="5">
    <source>
        <dbReference type="ARBA" id="ARBA00023163"/>
    </source>
</evidence>
<evidence type="ECO:0000256" key="1">
    <source>
        <dbReference type="ARBA" id="ARBA00010641"/>
    </source>
</evidence>
<dbReference type="SUPFAM" id="SSF88659">
    <property type="entry name" value="Sigma3 and sigma4 domains of RNA polymerase sigma factors"/>
    <property type="match status" value="1"/>
</dbReference>
<name>A0ABW6SN18_9ACTN</name>
<dbReference type="NCBIfam" id="TIGR02960">
    <property type="entry name" value="SigX5"/>
    <property type="match status" value="1"/>
</dbReference>
<dbReference type="InterPro" id="IPR013249">
    <property type="entry name" value="RNA_pol_sigma70_r4_t2"/>
</dbReference>
<dbReference type="InterPro" id="IPR039425">
    <property type="entry name" value="RNA_pol_sigma-70-like"/>
</dbReference>
<keyword evidence="3" id="KW-0805">Transcription regulation</keyword>
<dbReference type="Pfam" id="PF08281">
    <property type="entry name" value="Sigma70_r4_2"/>
    <property type="match status" value="1"/>
</dbReference>
<dbReference type="Gene3D" id="1.10.1740.10">
    <property type="match status" value="1"/>
</dbReference>
<dbReference type="PANTHER" id="PTHR43133:SF65">
    <property type="entry name" value="ECF RNA POLYMERASE SIGMA FACTOR SIGG"/>
    <property type="match status" value="1"/>
</dbReference>
<dbReference type="Pfam" id="PF04542">
    <property type="entry name" value="Sigma70_r2"/>
    <property type="match status" value="1"/>
</dbReference>
<dbReference type="Gene3D" id="3.10.450.50">
    <property type="match status" value="1"/>
</dbReference>
<dbReference type="SUPFAM" id="SSF54427">
    <property type="entry name" value="NTF2-like"/>
    <property type="match status" value="1"/>
</dbReference>
<evidence type="ECO:0000256" key="2">
    <source>
        <dbReference type="ARBA" id="ARBA00011344"/>
    </source>
</evidence>
<evidence type="ECO:0000259" key="7">
    <source>
        <dbReference type="Pfam" id="PF08281"/>
    </source>
</evidence>
<keyword evidence="4" id="KW-0731">Sigma factor</keyword>
<dbReference type="Gene3D" id="1.10.10.10">
    <property type="entry name" value="Winged helix-like DNA-binding domain superfamily/Winged helix DNA-binding domain"/>
    <property type="match status" value="1"/>
</dbReference>
<evidence type="ECO:0000259" key="8">
    <source>
        <dbReference type="Pfam" id="PF12680"/>
    </source>
</evidence>
<comment type="similarity">
    <text evidence="1">Belongs to the sigma-70 factor family. ECF subfamily.</text>
</comment>
<proteinExistence type="inferred from homology"/>
<evidence type="ECO:0000313" key="9">
    <source>
        <dbReference type="EMBL" id="MFF3666367.1"/>
    </source>
</evidence>
<dbReference type="InterPro" id="IPR013324">
    <property type="entry name" value="RNA_pol_sigma_r3/r4-like"/>
</dbReference>
<organism evidence="9 10">
    <name type="scientific">Microtetraspora malaysiensis</name>
    <dbReference type="NCBI Taxonomy" id="161358"/>
    <lineage>
        <taxon>Bacteria</taxon>
        <taxon>Bacillati</taxon>
        <taxon>Actinomycetota</taxon>
        <taxon>Actinomycetes</taxon>
        <taxon>Streptosporangiales</taxon>
        <taxon>Streptosporangiaceae</taxon>
        <taxon>Microtetraspora</taxon>
    </lineage>
</organism>
<reference evidence="9 10" key="1">
    <citation type="submission" date="2024-10" db="EMBL/GenBank/DDBJ databases">
        <title>The Natural Products Discovery Center: Release of the First 8490 Sequenced Strains for Exploring Actinobacteria Biosynthetic Diversity.</title>
        <authorList>
            <person name="Kalkreuter E."/>
            <person name="Kautsar S.A."/>
            <person name="Yang D."/>
            <person name="Bader C.D."/>
            <person name="Teijaro C.N."/>
            <person name="Fluegel L."/>
            <person name="Davis C.M."/>
            <person name="Simpson J.R."/>
            <person name="Lauterbach L."/>
            <person name="Steele A.D."/>
            <person name="Gui C."/>
            <person name="Meng S."/>
            <person name="Li G."/>
            <person name="Viehrig K."/>
            <person name="Ye F."/>
            <person name="Su P."/>
            <person name="Kiefer A.F."/>
            <person name="Nichols A."/>
            <person name="Cepeda A.J."/>
            <person name="Yan W."/>
            <person name="Fan B."/>
            <person name="Jiang Y."/>
            <person name="Adhikari A."/>
            <person name="Zheng C.-J."/>
            <person name="Schuster L."/>
            <person name="Cowan T.M."/>
            <person name="Smanski M.J."/>
            <person name="Chevrette M.G."/>
            <person name="De Carvalho L.P.S."/>
            <person name="Shen B."/>
        </authorList>
    </citation>
    <scope>NUCLEOTIDE SEQUENCE [LARGE SCALE GENOMIC DNA]</scope>
    <source>
        <strain evidence="9 10">NPDC002173</strain>
    </source>
</reference>
<dbReference type="InterPro" id="IPR014305">
    <property type="entry name" value="RNA_pol_sigma-G_actinobac"/>
</dbReference>
<dbReference type="InterPro" id="IPR036388">
    <property type="entry name" value="WH-like_DNA-bd_sf"/>
</dbReference>
<dbReference type="SUPFAM" id="SSF88946">
    <property type="entry name" value="Sigma2 domain of RNA polymerase sigma factors"/>
    <property type="match status" value="1"/>
</dbReference>
<comment type="caution">
    <text evidence="9">The sequence shown here is derived from an EMBL/GenBank/DDBJ whole genome shotgun (WGS) entry which is preliminary data.</text>
</comment>
<dbReference type="NCBIfam" id="TIGR02937">
    <property type="entry name" value="sigma70-ECF"/>
    <property type="match status" value="1"/>
</dbReference>
<dbReference type="InterPro" id="IPR014284">
    <property type="entry name" value="RNA_pol_sigma-70_dom"/>
</dbReference>
<gene>
    <name evidence="9" type="ORF">ACFYXI_12300</name>
</gene>
<evidence type="ECO:0000256" key="3">
    <source>
        <dbReference type="ARBA" id="ARBA00023015"/>
    </source>
</evidence>
<dbReference type="EMBL" id="JBIASD010000006">
    <property type="protein sequence ID" value="MFF3666367.1"/>
    <property type="molecule type" value="Genomic_DNA"/>
</dbReference>
<feature type="domain" description="SnoaL-like" evidence="8">
    <location>
        <begin position="200"/>
        <end position="293"/>
    </location>
</feature>
<dbReference type="RefSeq" id="WP_387410831.1">
    <property type="nucleotide sequence ID" value="NZ_JBIASD010000006.1"/>
</dbReference>
<keyword evidence="10" id="KW-1185">Reference proteome</keyword>